<keyword evidence="4" id="KW-0548">Nucleotidyltransferase</keyword>
<name>A0A6J8C895_MYTCO</name>
<dbReference type="GO" id="GO:0003887">
    <property type="term" value="F:DNA-directed DNA polymerase activity"/>
    <property type="evidence" value="ECO:0007669"/>
    <property type="project" value="UniProtKB-KW"/>
</dbReference>
<evidence type="ECO:0000259" key="9">
    <source>
        <dbReference type="Pfam" id="PF03175"/>
    </source>
</evidence>
<dbReference type="GO" id="GO:0006260">
    <property type="term" value="P:DNA replication"/>
    <property type="evidence" value="ECO:0007669"/>
    <property type="project" value="UniProtKB-KW"/>
</dbReference>
<dbReference type="SUPFAM" id="SSF53098">
    <property type="entry name" value="Ribonuclease H-like"/>
    <property type="match status" value="1"/>
</dbReference>
<organism evidence="10 11">
    <name type="scientific">Mytilus coruscus</name>
    <name type="common">Sea mussel</name>
    <dbReference type="NCBI Taxonomy" id="42192"/>
    <lineage>
        <taxon>Eukaryota</taxon>
        <taxon>Metazoa</taxon>
        <taxon>Spiralia</taxon>
        <taxon>Lophotrochozoa</taxon>
        <taxon>Mollusca</taxon>
        <taxon>Bivalvia</taxon>
        <taxon>Autobranchia</taxon>
        <taxon>Pteriomorphia</taxon>
        <taxon>Mytilida</taxon>
        <taxon>Mytiloidea</taxon>
        <taxon>Mytilidae</taxon>
        <taxon>Mytilinae</taxon>
        <taxon>Mytilus</taxon>
    </lineage>
</organism>
<dbReference type="PANTHER" id="PTHR33568">
    <property type="entry name" value="DNA POLYMERASE"/>
    <property type="match status" value="1"/>
</dbReference>
<sequence length="301" mass="34882">MYTIKVMGEHRMQKFNTTSTLYNVTFKDLDIRGIPNILKSLKVLFDSIIKNITEFMDPSDLVRLCGKEEIKTFQRVLDGYQIHVVSKEHCNAIIYGGPAPEKKIYLYLHDHHYDVITTMQVIVTGSKLLSIDVPNCNIRFIDSINFLPMALDRFPKTFCLKEMVKGVFPHLFNTQENQHTNLPNLPDLKFYNPDGMTRDKRSTFMQWYEEYKNDPFNLQEELLKCCRSDVDILRKGCLEFRKMMMDITTKGDLDGIAPFESCITIASAYNLVLAESFWSIKVSVLYHLMDTDVNISSPSKL</sequence>
<evidence type="ECO:0000256" key="2">
    <source>
        <dbReference type="ARBA" id="ARBA00012417"/>
    </source>
</evidence>
<evidence type="ECO:0000256" key="6">
    <source>
        <dbReference type="ARBA" id="ARBA00022932"/>
    </source>
</evidence>
<dbReference type="GO" id="GO:0000166">
    <property type="term" value="F:nucleotide binding"/>
    <property type="evidence" value="ECO:0007669"/>
    <property type="project" value="InterPro"/>
</dbReference>
<dbReference type="Pfam" id="PF03175">
    <property type="entry name" value="DNA_pol_B_2"/>
    <property type="match status" value="1"/>
</dbReference>
<evidence type="ECO:0000256" key="4">
    <source>
        <dbReference type="ARBA" id="ARBA00022695"/>
    </source>
</evidence>
<proteinExistence type="inferred from homology"/>
<dbReference type="InterPro" id="IPR012337">
    <property type="entry name" value="RNaseH-like_sf"/>
</dbReference>
<keyword evidence="3" id="KW-0808">Transferase</keyword>
<evidence type="ECO:0000313" key="10">
    <source>
        <dbReference type="EMBL" id="CAC5391666.1"/>
    </source>
</evidence>
<gene>
    <name evidence="10" type="ORF">MCOR_26664</name>
</gene>
<comment type="similarity">
    <text evidence="1">Belongs to the DNA polymerase type-B family.</text>
</comment>
<keyword evidence="7" id="KW-0238">DNA-binding</keyword>
<protein>
    <recommendedName>
        <fullName evidence="2">DNA-directed DNA polymerase</fullName>
        <ecNumber evidence="2">2.7.7.7</ecNumber>
    </recommendedName>
</protein>
<dbReference type="Proteomes" id="UP000507470">
    <property type="component" value="Unassembled WGS sequence"/>
</dbReference>
<dbReference type="GO" id="GO:0003677">
    <property type="term" value="F:DNA binding"/>
    <property type="evidence" value="ECO:0007669"/>
    <property type="project" value="UniProtKB-KW"/>
</dbReference>
<keyword evidence="11" id="KW-1185">Reference proteome</keyword>
<dbReference type="OrthoDB" id="6143337at2759"/>
<evidence type="ECO:0000256" key="1">
    <source>
        <dbReference type="ARBA" id="ARBA00005755"/>
    </source>
</evidence>
<dbReference type="Gene3D" id="3.30.420.10">
    <property type="entry name" value="Ribonuclease H-like superfamily/Ribonuclease H"/>
    <property type="match status" value="1"/>
</dbReference>
<keyword evidence="6" id="KW-0239">DNA-directed DNA polymerase</keyword>
<feature type="domain" description="DNA-directed DNA polymerase family B mitochondria/virus" evidence="9">
    <location>
        <begin position="126"/>
        <end position="248"/>
    </location>
</feature>
<dbReference type="EC" id="2.7.7.7" evidence="2"/>
<dbReference type="AlphaFoldDB" id="A0A6J8C895"/>
<dbReference type="EMBL" id="CACVKT020004819">
    <property type="protein sequence ID" value="CAC5391666.1"/>
    <property type="molecule type" value="Genomic_DNA"/>
</dbReference>
<keyword evidence="5" id="KW-0235">DNA replication</keyword>
<accession>A0A6J8C895</accession>
<evidence type="ECO:0000256" key="5">
    <source>
        <dbReference type="ARBA" id="ARBA00022705"/>
    </source>
</evidence>
<evidence type="ECO:0000256" key="8">
    <source>
        <dbReference type="ARBA" id="ARBA00049244"/>
    </source>
</evidence>
<comment type="catalytic activity">
    <reaction evidence="8">
        <text>DNA(n) + a 2'-deoxyribonucleoside 5'-triphosphate = DNA(n+1) + diphosphate</text>
        <dbReference type="Rhea" id="RHEA:22508"/>
        <dbReference type="Rhea" id="RHEA-COMP:17339"/>
        <dbReference type="Rhea" id="RHEA-COMP:17340"/>
        <dbReference type="ChEBI" id="CHEBI:33019"/>
        <dbReference type="ChEBI" id="CHEBI:61560"/>
        <dbReference type="ChEBI" id="CHEBI:173112"/>
        <dbReference type="EC" id="2.7.7.7"/>
    </reaction>
</comment>
<evidence type="ECO:0000256" key="3">
    <source>
        <dbReference type="ARBA" id="ARBA00022679"/>
    </source>
</evidence>
<evidence type="ECO:0000256" key="7">
    <source>
        <dbReference type="ARBA" id="ARBA00023125"/>
    </source>
</evidence>
<evidence type="ECO:0000313" key="11">
    <source>
        <dbReference type="Proteomes" id="UP000507470"/>
    </source>
</evidence>
<dbReference type="PANTHER" id="PTHR33568:SF3">
    <property type="entry name" value="DNA-DIRECTED DNA POLYMERASE"/>
    <property type="match status" value="1"/>
</dbReference>
<dbReference type="InterPro" id="IPR036397">
    <property type="entry name" value="RNaseH_sf"/>
</dbReference>
<dbReference type="InterPro" id="IPR004868">
    <property type="entry name" value="DNA-dir_DNA_pol_B_mt/vir"/>
</dbReference>
<reference evidence="10 11" key="1">
    <citation type="submission" date="2020-06" db="EMBL/GenBank/DDBJ databases">
        <authorList>
            <person name="Li R."/>
            <person name="Bekaert M."/>
        </authorList>
    </citation>
    <scope>NUCLEOTIDE SEQUENCE [LARGE SCALE GENOMIC DNA]</scope>
    <source>
        <strain evidence="11">wild</strain>
    </source>
</reference>